<reference evidence="7" key="1">
    <citation type="journal article" date="2020" name="Fungal Divers.">
        <title>Resolving the Mortierellaceae phylogeny through synthesis of multi-gene phylogenetics and phylogenomics.</title>
        <authorList>
            <person name="Vandepol N."/>
            <person name="Liber J."/>
            <person name="Desiro A."/>
            <person name="Na H."/>
            <person name="Kennedy M."/>
            <person name="Barry K."/>
            <person name="Grigoriev I.V."/>
            <person name="Miller A.N."/>
            <person name="O'Donnell K."/>
            <person name="Stajich J.E."/>
            <person name="Bonito G."/>
        </authorList>
    </citation>
    <scope>NUCLEOTIDE SEQUENCE</scope>
    <source>
        <strain evidence="7">NRRL 28262</strain>
    </source>
</reference>
<dbReference type="Gene3D" id="1.10.510.10">
    <property type="entry name" value="Transferase(Phosphotransferase) domain 1"/>
    <property type="match status" value="1"/>
</dbReference>
<feature type="compositionally biased region" description="Polar residues" evidence="5">
    <location>
        <begin position="333"/>
        <end position="344"/>
    </location>
</feature>
<dbReference type="Proteomes" id="UP001194580">
    <property type="component" value="Unassembled WGS sequence"/>
</dbReference>
<evidence type="ECO:0000256" key="3">
    <source>
        <dbReference type="ARBA" id="ARBA00022777"/>
    </source>
</evidence>
<keyword evidence="1" id="KW-0808">Transferase</keyword>
<dbReference type="PROSITE" id="PS50011">
    <property type="entry name" value="PROTEIN_KINASE_DOM"/>
    <property type="match status" value="1"/>
</dbReference>
<dbReference type="InterPro" id="IPR000719">
    <property type="entry name" value="Prot_kinase_dom"/>
</dbReference>
<proteinExistence type="predicted"/>
<dbReference type="InterPro" id="IPR001245">
    <property type="entry name" value="Ser-Thr/Tyr_kinase_cat_dom"/>
</dbReference>
<evidence type="ECO:0000259" key="6">
    <source>
        <dbReference type="PROSITE" id="PS50011"/>
    </source>
</evidence>
<name>A0AAD4D683_9FUNG</name>
<dbReference type="Pfam" id="PF07714">
    <property type="entry name" value="PK_Tyr_Ser-Thr"/>
    <property type="match status" value="1"/>
</dbReference>
<dbReference type="InterPro" id="IPR051681">
    <property type="entry name" value="Ser/Thr_Kinases-Pseudokinases"/>
</dbReference>
<evidence type="ECO:0000256" key="1">
    <source>
        <dbReference type="ARBA" id="ARBA00022679"/>
    </source>
</evidence>
<protein>
    <recommendedName>
        <fullName evidence="6">Protein kinase domain-containing protein</fullName>
    </recommendedName>
</protein>
<keyword evidence="8" id="KW-1185">Reference proteome</keyword>
<sequence>MANDRTQSAQIKKNSRAEEWLKNAVKDKHVRMIPFSEISKVKYNVAKGGSGTIHLGAWRNMHIAIKEQHNTNDLIKELKMHKQVHDSNYIVKFFGITKHPLTHDTCIVMQFAENGCLQDFLETQNVSITWLTKYRLAWEIASGLDFIHRENIFHTDLHSRNILIDTGGKALITDFGLSKSVNKTIYTTKAGLFGVVPYVAPERMQNPTYTYNAKCDIYSLGVILWELSSCVIPFEAQLQDVMLAVNIIAGVREKTVPGTAVEYEMLYRRCWDGLPQNRPNMEIVLSELVELLAAEQINPRLAAPRPISPRPPRPLSSESMIAPSTPFPYDNEATVQSSPENTTHMRPASPPSQRPPGPRQSIAQGLAPKGQGIPSVPIRDRSGVRVSFIDNQHPKDSK</sequence>
<dbReference type="PANTHER" id="PTHR44329">
    <property type="entry name" value="SERINE/THREONINE-PROTEIN KINASE TNNI3K-RELATED"/>
    <property type="match status" value="1"/>
</dbReference>
<evidence type="ECO:0000256" key="4">
    <source>
        <dbReference type="ARBA" id="ARBA00022840"/>
    </source>
</evidence>
<dbReference type="AlphaFoldDB" id="A0AAD4D683"/>
<dbReference type="SUPFAM" id="SSF56112">
    <property type="entry name" value="Protein kinase-like (PK-like)"/>
    <property type="match status" value="1"/>
</dbReference>
<feature type="region of interest" description="Disordered" evidence="5">
    <location>
        <begin position="302"/>
        <end position="398"/>
    </location>
</feature>
<feature type="non-terminal residue" evidence="7">
    <location>
        <position position="1"/>
    </location>
</feature>
<dbReference type="InterPro" id="IPR011009">
    <property type="entry name" value="Kinase-like_dom_sf"/>
</dbReference>
<feature type="compositionally biased region" description="Pro residues" evidence="5">
    <location>
        <begin position="348"/>
        <end position="358"/>
    </location>
</feature>
<evidence type="ECO:0000313" key="8">
    <source>
        <dbReference type="Proteomes" id="UP001194580"/>
    </source>
</evidence>
<evidence type="ECO:0000256" key="5">
    <source>
        <dbReference type="SAM" id="MobiDB-lite"/>
    </source>
</evidence>
<gene>
    <name evidence="7" type="ORF">BGZ95_002191</name>
</gene>
<dbReference type="PRINTS" id="PR00109">
    <property type="entry name" value="TYRKINASE"/>
</dbReference>
<accession>A0AAD4D683</accession>
<dbReference type="PANTHER" id="PTHR44329:SF288">
    <property type="entry name" value="MITOGEN-ACTIVATED PROTEIN KINASE KINASE KINASE 20"/>
    <property type="match status" value="1"/>
</dbReference>
<feature type="domain" description="Protein kinase" evidence="6">
    <location>
        <begin position="39"/>
        <end position="292"/>
    </location>
</feature>
<dbReference type="EMBL" id="JAAAIL010001455">
    <property type="protein sequence ID" value="KAG0269110.1"/>
    <property type="molecule type" value="Genomic_DNA"/>
</dbReference>
<keyword evidence="2" id="KW-0547">Nucleotide-binding</keyword>
<keyword evidence="3" id="KW-0418">Kinase</keyword>
<comment type="caution">
    <text evidence="7">The sequence shown here is derived from an EMBL/GenBank/DDBJ whole genome shotgun (WGS) entry which is preliminary data.</text>
</comment>
<organism evidence="7 8">
    <name type="scientific">Linnemannia exigua</name>
    <dbReference type="NCBI Taxonomy" id="604196"/>
    <lineage>
        <taxon>Eukaryota</taxon>
        <taxon>Fungi</taxon>
        <taxon>Fungi incertae sedis</taxon>
        <taxon>Mucoromycota</taxon>
        <taxon>Mortierellomycotina</taxon>
        <taxon>Mortierellomycetes</taxon>
        <taxon>Mortierellales</taxon>
        <taxon>Mortierellaceae</taxon>
        <taxon>Linnemannia</taxon>
    </lineage>
</organism>
<evidence type="ECO:0000256" key="2">
    <source>
        <dbReference type="ARBA" id="ARBA00022741"/>
    </source>
</evidence>
<dbReference type="GO" id="GO:0005524">
    <property type="term" value="F:ATP binding"/>
    <property type="evidence" value="ECO:0007669"/>
    <property type="project" value="UniProtKB-KW"/>
</dbReference>
<evidence type="ECO:0000313" key="7">
    <source>
        <dbReference type="EMBL" id="KAG0269110.1"/>
    </source>
</evidence>
<dbReference type="GO" id="GO:0004674">
    <property type="term" value="F:protein serine/threonine kinase activity"/>
    <property type="evidence" value="ECO:0007669"/>
    <property type="project" value="TreeGrafter"/>
</dbReference>
<keyword evidence="4" id="KW-0067">ATP-binding</keyword>